<dbReference type="SUPFAM" id="SSF81383">
    <property type="entry name" value="F-box domain"/>
    <property type="match status" value="1"/>
</dbReference>
<protein>
    <recommendedName>
        <fullName evidence="1">F-box domain-containing protein</fullName>
    </recommendedName>
</protein>
<sequence length="893" mass="100404">MADGETYCAICGVPAHKIRIRNYDQSRVSRKSAEWLDEVSLLGRPDRKAAKPRPVILAGPVTYLGHNRYALPSEDHPFATEYSFGEAATYDWTEENDVLIPFHLHCFALAKEVTSPHDIDAFVIYETFRSHCAKPYTFGLEFDYGGAKDCRLVEWKEIKGTEYLLASPTEIPRATYFIKSILAESHLKEPQAAVTQHDKADKDTLGKIPGELLSGILQCLDLKSLCAVRLASRSAARETSSNAFWKNKISSDMPWVVGLFPGRDVTDNLQIDWLKVYKTLRAISKGQDEREPFTTGGLRNRARVWDVCTQMLNEYWPRKEAREEELANNPAVLKKAKNTAEPVLRFPRSNGIMWSKASLIETFDDMRTAEPIIEVLWSASGELAGIVCRTAAGGRARTAGSKNLYIRSDKVHIAKDDWITELIITSQDELDGKSDLNNLDERELNTIVRKVVGLEFVFSRGDPVQVGESKGDKFILLPEPETFIVGFQAGRAAGEPISELSLLYHRLTKAPEESRSRVQPREYLDEFGVPLNDPETTTYLWKNELPPRELQIVPARCAIDGPGGERILYVSVEISFYPTGIQFVTTKSRHFIVGQQPDGQAEIRFPDAGRFSDRDALMGIYCHWRNRHAPHTSLDMIGAFVSKSGLGPSVRAQLALDADAHFWVPGRPPKGMRKIGRIYGERGFDWLETSSRVPQHMPSRNAVVSWFACSRPIASIKVALCHGTEGYQIPLVAMTFTYADDQTTMSIGPTKFSPPKDNRGRAGHYWCGCEEGSHRDEELEQQPHYIEDEWDAQGSYLECAQVWVGDYGYLTGLQFITRDGRASPAWGYCVSEEPIADPRINVRRLTKPVKLPLQVSEENRGAGLKVFVDAMDRGVPRKDYVVIGIQLFDFSKD</sequence>
<gene>
    <name evidence="2" type="ORF">FMUND_2571</name>
</gene>
<dbReference type="InterPro" id="IPR001810">
    <property type="entry name" value="F-box_dom"/>
</dbReference>
<proteinExistence type="predicted"/>
<dbReference type="Proteomes" id="UP000544331">
    <property type="component" value="Unassembled WGS sequence"/>
</dbReference>
<dbReference type="Gene3D" id="1.20.1280.50">
    <property type="match status" value="1"/>
</dbReference>
<dbReference type="InterPro" id="IPR036047">
    <property type="entry name" value="F-box-like_dom_sf"/>
</dbReference>
<accession>A0A8H5Z1U7</accession>
<dbReference type="PROSITE" id="PS50181">
    <property type="entry name" value="FBOX"/>
    <property type="match status" value="1"/>
</dbReference>
<evidence type="ECO:0000313" key="3">
    <source>
        <dbReference type="Proteomes" id="UP000544331"/>
    </source>
</evidence>
<keyword evidence="3" id="KW-1185">Reference proteome</keyword>
<evidence type="ECO:0000259" key="1">
    <source>
        <dbReference type="PROSITE" id="PS50181"/>
    </source>
</evidence>
<reference evidence="2 3" key="1">
    <citation type="submission" date="2020-05" db="EMBL/GenBank/DDBJ databases">
        <title>Identification and distribution of gene clusters putatively required for synthesis of sphingolipid metabolism inhibitors in phylogenetically diverse species of the filamentous fungus Fusarium.</title>
        <authorList>
            <person name="Kim H.-S."/>
            <person name="Busman M."/>
            <person name="Brown D.W."/>
            <person name="Divon H."/>
            <person name="Uhlig S."/>
            <person name="Proctor R.H."/>
        </authorList>
    </citation>
    <scope>NUCLEOTIDE SEQUENCE [LARGE SCALE GENOMIC DNA]</scope>
    <source>
        <strain evidence="2 3">NRRL 66235</strain>
    </source>
</reference>
<evidence type="ECO:0000313" key="2">
    <source>
        <dbReference type="EMBL" id="KAF5722694.1"/>
    </source>
</evidence>
<organism evidence="2 3">
    <name type="scientific">Fusarium mundagurra</name>
    <dbReference type="NCBI Taxonomy" id="1567541"/>
    <lineage>
        <taxon>Eukaryota</taxon>
        <taxon>Fungi</taxon>
        <taxon>Dikarya</taxon>
        <taxon>Ascomycota</taxon>
        <taxon>Pezizomycotina</taxon>
        <taxon>Sordariomycetes</taxon>
        <taxon>Hypocreomycetidae</taxon>
        <taxon>Hypocreales</taxon>
        <taxon>Nectriaceae</taxon>
        <taxon>Fusarium</taxon>
        <taxon>Fusarium fujikuroi species complex</taxon>
    </lineage>
</organism>
<feature type="domain" description="F-box" evidence="1">
    <location>
        <begin position="202"/>
        <end position="248"/>
    </location>
</feature>
<name>A0A8H5Z1U7_9HYPO</name>
<comment type="caution">
    <text evidence="2">The sequence shown here is derived from an EMBL/GenBank/DDBJ whole genome shotgun (WGS) entry which is preliminary data.</text>
</comment>
<dbReference type="AlphaFoldDB" id="A0A8H5Z1U7"/>
<dbReference type="OrthoDB" id="9984533at2759"/>
<dbReference type="EMBL" id="JAAOAN010000082">
    <property type="protein sequence ID" value="KAF5722694.1"/>
    <property type="molecule type" value="Genomic_DNA"/>
</dbReference>